<organism evidence="2 3">
    <name type="scientific">Streptomyces desertarenae</name>
    <dbReference type="NCBI Taxonomy" id="2666184"/>
    <lineage>
        <taxon>Bacteria</taxon>
        <taxon>Bacillati</taxon>
        <taxon>Actinomycetota</taxon>
        <taxon>Actinomycetes</taxon>
        <taxon>Kitasatosporales</taxon>
        <taxon>Streptomycetaceae</taxon>
        <taxon>Streptomyces</taxon>
    </lineage>
</organism>
<protein>
    <recommendedName>
        <fullName evidence="4">Secreted protein</fullName>
    </recommendedName>
</protein>
<feature type="signal peptide" evidence="1">
    <location>
        <begin position="1"/>
        <end position="29"/>
    </location>
</feature>
<dbReference type="RefSeq" id="WP_380905068.1">
    <property type="nucleotide sequence ID" value="NZ_JBHUFU010000030.1"/>
</dbReference>
<dbReference type="EMBL" id="JBHUFU010000030">
    <property type="protein sequence ID" value="MFD1833318.1"/>
    <property type="molecule type" value="Genomic_DNA"/>
</dbReference>
<gene>
    <name evidence="2" type="ORF">ACFSJS_27305</name>
</gene>
<keyword evidence="1" id="KW-0732">Signal</keyword>
<evidence type="ECO:0008006" key="4">
    <source>
        <dbReference type="Google" id="ProtNLM"/>
    </source>
</evidence>
<accession>A0ABW4PSJ6</accession>
<keyword evidence="3" id="KW-1185">Reference proteome</keyword>
<evidence type="ECO:0000313" key="2">
    <source>
        <dbReference type="EMBL" id="MFD1833318.1"/>
    </source>
</evidence>
<sequence length="148" mass="15593">MKRRIGIASAVMAAVVPALMLATASPASADARQCTLAPGPGDTNDSCIQVWGDGTWVGEVEVWLSSSKYAFPLPGLYPADVCNVKLDVWGQGKYGGHFEQTYTNTGCAKGTLGARFNISRTAVDGSYLCGRTTWNGMASKANCVIVHS</sequence>
<name>A0ABW4PSJ6_9ACTN</name>
<feature type="chain" id="PRO_5047148132" description="Secreted protein" evidence="1">
    <location>
        <begin position="30"/>
        <end position="148"/>
    </location>
</feature>
<comment type="caution">
    <text evidence="2">The sequence shown here is derived from an EMBL/GenBank/DDBJ whole genome shotgun (WGS) entry which is preliminary data.</text>
</comment>
<proteinExistence type="predicted"/>
<reference evidence="3" key="1">
    <citation type="journal article" date="2019" name="Int. J. Syst. Evol. Microbiol.">
        <title>The Global Catalogue of Microorganisms (GCM) 10K type strain sequencing project: providing services to taxonomists for standard genome sequencing and annotation.</title>
        <authorList>
            <consortium name="The Broad Institute Genomics Platform"/>
            <consortium name="The Broad Institute Genome Sequencing Center for Infectious Disease"/>
            <person name="Wu L."/>
            <person name="Ma J."/>
        </authorList>
    </citation>
    <scope>NUCLEOTIDE SEQUENCE [LARGE SCALE GENOMIC DNA]</scope>
    <source>
        <strain evidence="3">CGMCC 4.7455</strain>
    </source>
</reference>
<evidence type="ECO:0000313" key="3">
    <source>
        <dbReference type="Proteomes" id="UP001597365"/>
    </source>
</evidence>
<dbReference type="Proteomes" id="UP001597365">
    <property type="component" value="Unassembled WGS sequence"/>
</dbReference>
<evidence type="ECO:0000256" key="1">
    <source>
        <dbReference type="SAM" id="SignalP"/>
    </source>
</evidence>